<dbReference type="EMBL" id="CAICTM010000154">
    <property type="protein sequence ID" value="CAB9503075.1"/>
    <property type="molecule type" value="Genomic_DNA"/>
</dbReference>
<keyword evidence="2" id="KW-1185">Reference proteome</keyword>
<reference evidence="1" key="1">
    <citation type="submission" date="2020-06" db="EMBL/GenBank/DDBJ databases">
        <authorList>
            <consortium name="Plant Systems Biology data submission"/>
        </authorList>
    </citation>
    <scope>NUCLEOTIDE SEQUENCE</scope>
    <source>
        <strain evidence="1">D6</strain>
    </source>
</reference>
<proteinExistence type="predicted"/>
<accession>A0A9N8DM45</accession>
<organism evidence="1 2">
    <name type="scientific">Seminavis robusta</name>
    <dbReference type="NCBI Taxonomy" id="568900"/>
    <lineage>
        <taxon>Eukaryota</taxon>
        <taxon>Sar</taxon>
        <taxon>Stramenopiles</taxon>
        <taxon>Ochrophyta</taxon>
        <taxon>Bacillariophyta</taxon>
        <taxon>Bacillariophyceae</taxon>
        <taxon>Bacillariophycidae</taxon>
        <taxon>Naviculales</taxon>
        <taxon>Naviculaceae</taxon>
        <taxon>Seminavis</taxon>
    </lineage>
</organism>
<protein>
    <submittedName>
        <fullName evidence="1">Uncharacterized protein</fullName>
    </submittedName>
</protein>
<dbReference type="AlphaFoldDB" id="A0A9N8DM45"/>
<name>A0A9N8DM45_9STRA</name>
<evidence type="ECO:0000313" key="1">
    <source>
        <dbReference type="EMBL" id="CAB9503075.1"/>
    </source>
</evidence>
<dbReference type="Proteomes" id="UP001153069">
    <property type="component" value="Unassembled WGS sequence"/>
</dbReference>
<gene>
    <name evidence="1" type="ORF">SEMRO_155_G070440.1</name>
</gene>
<sequence length="271" mass="31070">MNIPVNGVDGGRPSNRELLVEKLRIRRLMLDCVKRIQLEREYVVAAGAAPLSWYLIDQREAEGQRLAEMPDPGLWNKVNIFVCRTPGRTVNSFGQFIGDFIGKAISRGYFIEELKHVHQRKQYRMGNDEQTVKTQMKIYGLHSPLEFIQCPGGMYIDDVLATFELDVSRVMYEFYSDTLSTLYDDAIESSITTLHPSIWTTARKDVVSNSEKRKLLSALRRMSKYESFGFYVHNAAIAREVIQQCFDRANRVEEEGVGVLTIPEVSEDEDM</sequence>
<comment type="caution">
    <text evidence="1">The sequence shown here is derived from an EMBL/GenBank/DDBJ whole genome shotgun (WGS) entry which is preliminary data.</text>
</comment>
<evidence type="ECO:0000313" key="2">
    <source>
        <dbReference type="Proteomes" id="UP001153069"/>
    </source>
</evidence>